<organism evidence="1 2">
    <name type="scientific">Phreatobacter aquaticus</name>
    <dbReference type="NCBI Taxonomy" id="2570229"/>
    <lineage>
        <taxon>Bacteria</taxon>
        <taxon>Pseudomonadati</taxon>
        <taxon>Pseudomonadota</taxon>
        <taxon>Alphaproteobacteria</taxon>
        <taxon>Hyphomicrobiales</taxon>
        <taxon>Phreatobacteraceae</taxon>
        <taxon>Phreatobacter</taxon>
    </lineage>
</organism>
<dbReference type="EMBL" id="CP039865">
    <property type="protein sequence ID" value="QCK87643.1"/>
    <property type="molecule type" value="Genomic_DNA"/>
</dbReference>
<name>A0A4D7QP11_9HYPH</name>
<dbReference type="AlphaFoldDB" id="A0A4D7QP11"/>
<dbReference type="Proteomes" id="UP000298588">
    <property type="component" value="Chromosome"/>
</dbReference>
<evidence type="ECO:0000313" key="2">
    <source>
        <dbReference type="Proteomes" id="UP000298588"/>
    </source>
</evidence>
<dbReference type="RefSeq" id="WP_137100972.1">
    <property type="nucleotide sequence ID" value="NZ_CP039865.1"/>
</dbReference>
<keyword evidence="2" id="KW-1185">Reference proteome</keyword>
<evidence type="ECO:0000313" key="1">
    <source>
        <dbReference type="EMBL" id="QCK87643.1"/>
    </source>
</evidence>
<reference evidence="1 2" key="1">
    <citation type="submission" date="2019-04" db="EMBL/GenBank/DDBJ databases">
        <title>Phreatobacter aquaticus sp. nov.</title>
        <authorList>
            <person name="Choi A."/>
            <person name="Baek K."/>
        </authorList>
    </citation>
    <scope>NUCLEOTIDE SEQUENCE [LARGE SCALE GENOMIC DNA]</scope>
    <source>
        <strain evidence="1 2">NMCR1094</strain>
    </source>
</reference>
<protein>
    <submittedName>
        <fullName evidence="1">Uncharacterized protein</fullName>
    </submittedName>
</protein>
<proteinExistence type="predicted"/>
<dbReference type="KEGG" id="paqt:E8L99_18710"/>
<gene>
    <name evidence="1" type="ORF">E8L99_18710</name>
</gene>
<accession>A0A4D7QP11</accession>
<sequence length="77" mass="8249">MSLSRGGRRVSLRARQQAVAGLRGQGDVDASEIAAFIATMAAEMVTLAEIADMKTLAYLADMVRLEAEAQVIDRPGR</sequence>